<dbReference type="WBParaSite" id="SPAL_0001270600.1">
    <property type="protein sequence ID" value="SPAL_0001270600.1"/>
    <property type="gene ID" value="SPAL_0001270600"/>
</dbReference>
<feature type="signal peptide" evidence="1">
    <location>
        <begin position="1"/>
        <end position="21"/>
    </location>
</feature>
<dbReference type="Gene3D" id="3.15.20.10">
    <property type="entry name" value="Bactericidal permeability-increasing protein, domain 2"/>
    <property type="match status" value="1"/>
</dbReference>
<accession>A0A0N5C423</accession>
<protein>
    <submittedName>
        <fullName evidence="4">BPI1 domain-containing protein</fullName>
    </submittedName>
</protein>
<dbReference type="InterPro" id="IPR017942">
    <property type="entry name" value="Lipid-bd_serum_glycop_N"/>
</dbReference>
<sequence>MVIKLLLLTFLLIVCLSKIEAFGQIQVNKNGLDYFAEIGMKKLINIMENETIPPYSGIGPQRLSYHFAVINVTSFKVAKKPKNLSLFGPKRLTATFRNLKIKISVNYTLKYKNNSTITDNGSFDIYINNGSLCLGMDISRGEPFHFHPSVCNVNLNNTDPIEVSGKIESWIYDEFKSSVENYIKPNLISTLCNNYEYLLEDYLKVLIANVSEPIEIDKNNSGTLSGFLVDYTFPSIPYVDNQFGIEIPILPTLYSKNNKSKDFKSNKYVAKKFTSDKHICIDLDFVNFAQYLIETISSNKTIQTLGHDLIRSRLHSKVHNFFKCGCKRESYCISDIIPDLDRFCSNYTEVSMIFNSFKLTNINVENDVIYGNSSQVVSFEIDDNNKTIELFKLELYPEYILRRDDIQISSNKISGEVDIDVCKFKIISSLKIDIEYSGVKKIIEIGLKDYMKMFVNNYLLKGISLPIVTDFDIGNYVIEFHKNTMPICYNLTHVDEKLIQ</sequence>
<evidence type="ECO:0000256" key="1">
    <source>
        <dbReference type="SAM" id="SignalP"/>
    </source>
</evidence>
<dbReference type="STRING" id="174720.A0A0N5C423"/>
<dbReference type="PANTHER" id="PTHR10504:SF131">
    <property type="entry name" value="BPI2 DOMAIN-CONTAINING PROTEIN"/>
    <property type="match status" value="1"/>
</dbReference>
<dbReference type="PANTHER" id="PTHR10504">
    <property type="entry name" value="BACTERICIDAL PERMEABILITY-INCREASING BPI PROTEIN-RELATED"/>
    <property type="match status" value="1"/>
</dbReference>
<dbReference type="Proteomes" id="UP000046392">
    <property type="component" value="Unplaced"/>
</dbReference>
<keyword evidence="1" id="KW-0732">Signal</keyword>
<dbReference type="InterPro" id="IPR017943">
    <property type="entry name" value="Bactericidal_perm-incr_a/b_dom"/>
</dbReference>
<evidence type="ECO:0000259" key="2">
    <source>
        <dbReference type="Pfam" id="PF01273"/>
    </source>
</evidence>
<feature type="chain" id="PRO_5005895366" evidence="1">
    <location>
        <begin position="22"/>
        <end position="500"/>
    </location>
</feature>
<dbReference type="Pfam" id="PF01273">
    <property type="entry name" value="LBP_BPI_CETP"/>
    <property type="match status" value="1"/>
</dbReference>
<dbReference type="GO" id="GO:0005615">
    <property type="term" value="C:extracellular space"/>
    <property type="evidence" value="ECO:0007669"/>
    <property type="project" value="TreeGrafter"/>
</dbReference>
<dbReference type="SUPFAM" id="SSF55394">
    <property type="entry name" value="Bactericidal permeability-increasing protein, BPI"/>
    <property type="match status" value="2"/>
</dbReference>
<keyword evidence="3" id="KW-1185">Reference proteome</keyword>
<feature type="domain" description="Lipid-binding serum glycoprotein N-terminal" evidence="2">
    <location>
        <begin position="31"/>
        <end position="201"/>
    </location>
</feature>
<evidence type="ECO:0000313" key="3">
    <source>
        <dbReference type="Proteomes" id="UP000046392"/>
    </source>
</evidence>
<evidence type="ECO:0000313" key="4">
    <source>
        <dbReference type="WBParaSite" id="SPAL_0001270600.1"/>
    </source>
</evidence>
<name>A0A0N5C423_STREA</name>
<dbReference type="GO" id="GO:0008289">
    <property type="term" value="F:lipid binding"/>
    <property type="evidence" value="ECO:0007669"/>
    <property type="project" value="InterPro"/>
</dbReference>
<organism evidence="3 4">
    <name type="scientific">Strongyloides papillosus</name>
    <name type="common">Intestinal threadworm</name>
    <dbReference type="NCBI Taxonomy" id="174720"/>
    <lineage>
        <taxon>Eukaryota</taxon>
        <taxon>Metazoa</taxon>
        <taxon>Ecdysozoa</taxon>
        <taxon>Nematoda</taxon>
        <taxon>Chromadorea</taxon>
        <taxon>Rhabditida</taxon>
        <taxon>Tylenchina</taxon>
        <taxon>Panagrolaimomorpha</taxon>
        <taxon>Strongyloidoidea</taxon>
        <taxon>Strongyloididae</taxon>
        <taxon>Strongyloides</taxon>
    </lineage>
</organism>
<reference evidence="4" key="1">
    <citation type="submission" date="2017-02" db="UniProtKB">
        <authorList>
            <consortium name="WormBaseParasite"/>
        </authorList>
    </citation>
    <scope>IDENTIFICATION</scope>
</reference>
<dbReference type="AlphaFoldDB" id="A0A0N5C423"/>
<proteinExistence type="predicted"/>
<dbReference type="InterPro" id="IPR032942">
    <property type="entry name" value="BPI/LBP/Plunc"/>
</dbReference>
<dbReference type="Gene3D" id="3.15.10.10">
    <property type="entry name" value="Bactericidal permeability-increasing protein, domain 1"/>
    <property type="match status" value="1"/>
</dbReference>